<evidence type="ECO:0000256" key="2">
    <source>
        <dbReference type="ARBA" id="ARBA00022722"/>
    </source>
</evidence>
<dbReference type="CDD" id="cd07714">
    <property type="entry name" value="RNaseJ_MBL-fold"/>
    <property type="match status" value="1"/>
</dbReference>
<dbReference type="Pfam" id="PF17770">
    <property type="entry name" value="RNase_J_C"/>
    <property type="match status" value="1"/>
</dbReference>
<dbReference type="GO" id="GO:0003723">
    <property type="term" value="F:RNA binding"/>
    <property type="evidence" value="ECO:0007669"/>
    <property type="project" value="UniProtKB-KW"/>
</dbReference>
<dbReference type="NCBIfam" id="TIGR00649">
    <property type="entry name" value="MG423"/>
    <property type="match status" value="1"/>
</dbReference>
<keyword evidence="3" id="KW-0269">Exonuclease</keyword>
<evidence type="ECO:0000313" key="6">
    <source>
        <dbReference type="EMBL" id="PIS40762.1"/>
    </source>
</evidence>
<keyword evidence="4" id="KW-0694">RNA-binding</keyword>
<dbReference type="EMBL" id="PEXW01000032">
    <property type="protein sequence ID" value="PIS40762.1"/>
    <property type="molecule type" value="Genomic_DNA"/>
</dbReference>
<organism evidence="6 7">
    <name type="scientific">Candidatus Kerfeldbacteria bacterium CG08_land_8_20_14_0_20_43_14</name>
    <dbReference type="NCBI Taxonomy" id="2014246"/>
    <lineage>
        <taxon>Bacteria</taxon>
        <taxon>Candidatus Kerfeldiibacteriota</taxon>
    </lineage>
</organism>
<dbReference type="GO" id="GO:0046872">
    <property type="term" value="F:metal ion binding"/>
    <property type="evidence" value="ECO:0007669"/>
    <property type="project" value="InterPro"/>
</dbReference>
<dbReference type="SUPFAM" id="SSF56281">
    <property type="entry name" value="Metallo-hydrolase/oxidoreductase"/>
    <property type="match status" value="1"/>
</dbReference>
<dbReference type="InterPro" id="IPR001279">
    <property type="entry name" value="Metallo-B-lactamas"/>
</dbReference>
<sequence length="572" mass="64774">MKKFTKHKQFKAPLPAKPHDSLRIIPLGGQEEVGRNMTVFEYKEDIVIVDMGVQFPEEDMLGIDYIIPNINYLRGKEKRIRGVIFTHGHLDHIGAAPILLEKIGNPPIIGRPLTLALIKNRQEDYKKGSAQRLKTIVVKSVNDRLRLGGFSIGFFAVDHSIMDAVGVILHTPHGTVVHPGDWTYEKDPVGRQSVEYSQLSKLPRPTILMLESLGAINTHTRVPEKTMYENLEKLIRQAPGRIIMGTFSSQVERIKHVLEFCEKIGKKVALDGFSMKMNVETAKKLGYIKVKKENLIPIERIRDYPDKKIVIICTGAQGESNAVLSRIINHNHRFVRIQKTDTIVFSSSVIPGNERTIQRLKDNLYRLSDNVIHSDIMDIHSSGHSTAEDMKTVLRQIRPDYFLPIYANHYFHKEAEKLAIREGFPKNNILVLDNGSILEFINGQAKLLSQKALTDYVFVDGLGVGDISNVVLRDRQMLAEDGMVVVIVNVNRHTGGIIGEPDIISRGFVHIKTSKALIEETRKKVKSFFRDNRAHAEANDTYIGNKIRDQIGQFLFNKTNRRPMILPVVIDV</sequence>
<dbReference type="PANTHER" id="PTHR43694">
    <property type="entry name" value="RIBONUCLEASE J"/>
    <property type="match status" value="1"/>
</dbReference>
<evidence type="ECO:0000256" key="4">
    <source>
        <dbReference type="ARBA" id="ARBA00022884"/>
    </source>
</evidence>
<dbReference type="Pfam" id="PF00753">
    <property type="entry name" value="Lactamase_B"/>
    <property type="match status" value="1"/>
</dbReference>
<dbReference type="InterPro" id="IPR055132">
    <property type="entry name" value="RNase_J_b_CASP"/>
</dbReference>
<gene>
    <name evidence="6" type="ORF">COT26_01570</name>
</gene>
<dbReference type="PANTHER" id="PTHR43694:SF1">
    <property type="entry name" value="RIBONUCLEASE J"/>
    <property type="match status" value="1"/>
</dbReference>
<dbReference type="Proteomes" id="UP000236845">
    <property type="component" value="Unassembled WGS sequence"/>
</dbReference>
<reference evidence="7" key="1">
    <citation type="submission" date="2017-09" db="EMBL/GenBank/DDBJ databases">
        <title>Depth-based differentiation of microbial function through sediment-hosted aquifers and enrichment of novel symbionts in the deep terrestrial subsurface.</title>
        <authorList>
            <person name="Probst A.J."/>
            <person name="Ladd B."/>
            <person name="Jarett J.K."/>
            <person name="Geller-Mcgrath D.E."/>
            <person name="Sieber C.M.K."/>
            <person name="Emerson J.B."/>
            <person name="Anantharaman K."/>
            <person name="Thomas B.C."/>
            <person name="Malmstrom R."/>
            <person name="Stieglmeier M."/>
            <person name="Klingl A."/>
            <person name="Woyke T."/>
            <person name="Ryan C.M."/>
            <person name="Banfield J.F."/>
        </authorList>
    </citation>
    <scope>NUCLEOTIDE SEQUENCE [LARGE SCALE GENOMIC DNA]</scope>
</reference>
<dbReference type="Gene3D" id="3.60.15.10">
    <property type="entry name" value="Ribonuclease Z/Hydroxyacylglutathione hydrolase-like"/>
    <property type="match status" value="1"/>
</dbReference>
<dbReference type="Gene3D" id="3.40.50.10710">
    <property type="entry name" value="Metallo-hydrolase/oxidoreductase"/>
    <property type="match status" value="1"/>
</dbReference>
<keyword evidence="1" id="KW-0963">Cytoplasm</keyword>
<dbReference type="InterPro" id="IPR004613">
    <property type="entry name" value="RNase_J"/>
</dbReference>
<evidence type="ECO:0000256" key="1">
    <source>
        <dbReference type="ARBA" id="ARBA00022490"/>
    </source>
</evidence>
<dbReference type="GO" id="GO:0004527">
    <property type="term" value="F:exonuclease activity"/>
    <property type="evidence" value="ECO:0007669"/>
    <property type="project" value="UniProtKB-KW"/>
</dbReference>
<dbReference type="SMART" id="SM00849">
    <property type="entry name" value="Lactamase_B"/>
    <property type="match status" value="1"/>
</dbReference>
<dbReference type="InterPro" id="IPR042173">
    <property type="entry name" value="RNase_J_2"/>
</dbReference>
<proteinExistence type="predicted"/>
<comment type="caution">
    <text evidence="6">The sequence shown here is derived from an EMBL/GenBank/DDBJ whole genome shotgun (WGS) entry which is preliminary data.</text>
</comment>
<feature type="domain" description="Metallo-beta-lactamase" evidence="5">
    <location>
        <begin position="34"/>
        <end position="219"/>
    </location>
</feature>
<evidence type="ECO:0000313" key="7">
    <source>
        <dbReference type="Proteomes" id="UP000236845"/>
    </source>
</evidence>
<accession>A0A2H0YSN3</accession>
<name>A0A2H0YSN3_9BACT</name>
<protein>
    <submittedName>
        <fullName evidence="6">Ribonuclease J</fullName>
    </submittedName>
</protein>
<dbReference type="InterPro" id="IPR041636">
    <property type="entry name" value="RNase_J_C"/>
</dbReference>
<evidence type="ECO:0000256" key="3">
    <source>
        <dbReference type="ARBA" id="ARBA00022839"/>
    </source>
</evidence>
<dbReference type="Pfam" id="PF22505">
    <property type="entry name" value="RNase_J_b_CASP"/>
    <property type="match status" value="1"/>
</dbReference>
<dbReference type="InterPro" id="IPR036866">
    <property type="entry name" value="RibonucZ/Hydroxyglut_hydro"/>
</dbReference>
<evidence type="ECO:0000259" key="5">
    <source>
        <dbReference type="SMART" id="SM00849"/>
    </source>
</evidence>
<keyword evidence="3" id="KW-0378">Hydrolase</keyword>
<dbReference type="AlphaFoldDB" id="A0A2H0YSN3"/>
<keyword evidence="2" id="KW-0540">Nuclease</keyword>
<dbReference type="Gene3D" id="3.10.20.580">
    <property type="match status" value="1"/>
</dbReference>